<comment type="caution">
    <text evidence="1">The sequence shown here is derived from an EMBL/GenBank/DDBJ whole genome shotgun (WGS) entry which is preliminary data.</text>
</comment>
<accession>A0A1J6ITB2</accession>
<gene>
    <name evidence="1" type="ORF">A4A49_02951</name>
</gene>
<organism evidence="1 2">
    <name type="scientific">Nicotiana attenuata</name>
    <name type="common">Coyote tobacco</name>
    <dbReference type="NCBI Taxonomy" id="49451"/>
    <lineage>
        <taxon>Eukaryota</taxon>
        <taxon>Viridiplantae</taxon>
        <taxon>Streptophyta</taxon>
        <taxon>Embryophyta</taxon>
        <taxon>Tracheophyta</taxon>
        <taxon>Spermatophyta</taxon>
        <taxon>Magnoliopsida</taxon>
        <taxon>eudicotyledons</taxon>
        <taxon>Gunneridae</taxon>
        <taxon>Pentapetalae</taxon>
        <taxon>asterids</taxon>
        <taxon>lamiids</taxon>
        <taxon>Solanales</taxon>
        <taxon>Solanaceae</taxon>
        <taxon>Nicotianoideae</taxon>
        <taxon>Nicotianeae</taxon>
        <taxon>Nicotiana</taxon>
    </lineage>
</organism>
<dbReference type="Gramene" id="OIT08445">
    <property type="protein sequence ID" value="OIT08445"/>
    <property type="gene ID" value="A4A49_02951"/>
</dbReference>
<evidence type="ECO:0000313" key="2">
    <source>
        <dbReference type="Proteomes" id="UP000187609"/>
    </source>
</evidence>
<name>A0A1J6ITB2_NICAT</name>
<dbReference type="Proteomes" id="UP000187609">
    <property type="component" value="Unassembled WGS sequence"/>
</dbReference>
<proteinExistence type="predicted"/>
<keyword evidence="2" id="KW-1185">Reference proteome</keyword>
<protein>
    <submittedName>
        <fullName evidence="1">Uncharacterized protein</fullName>
    </submittedName>
</protein>
<reference evidence="1" key="1">
    <citation type="submission" date="2016-11" db="EMBL/GenBank/DDBJ databases">
        <title>The genome of Nicotiana attenuata.</title>
        <authorList>
            <person name="Xu S."/>
            <person name="Brockmoeller T."/>
            <person name="Gaquerel E."/>
            <person name="Navarro A."/>
            <person name="Kuhl H."/>
            <person name="Gase K."/>
            <person name="Ling Z."/>
            <person name="Zhou W."/>
            <person name="Kreitzer C."/>
            <person name="Stanke M."/>
            <person name="Tang H."/>
            <person name="Lyons E."/>
            <person name="Pandey P."/>
            <person name="Pandey S.P."/>
            <person name="Timmermann B."/>
            <person name="Baldwin I.T."/>
        </authorList>
    </citation>
    <scope>NUCLEOTIDE SEQUENCE [LARGE SCALE GENOMIC DNA]</scope>
    <source>
        <strain evidence="1">UT</strain>
    </source>
</reference>
<dbReference type="EMBL" id="MJEQ01037183">
    <property type="protein sequence ID" value="OIT08445.1"/>
    <property type="molecule type" value="Genomic_DNA"/>
</dbReference>
<dbReference type="AlphaFoldDB" id="A0A1J6ITB2"/>
<evidence type="ECO:0000313" key="1">
    <source>
        <dbReference type="EMBL" id="OIT08445.1"/>
    </source>
</evidence>
<sequence>MIDKGPPKPTRDVPAKTALARISNIVNPIIQAYDKLALTSSATVLSTGVGPKIVVDRAEAAVQIGKANDGIAAGAQATVGKTQEGIVALGNGASSGAKAVNVETKLPHGLAENKQKSVEEHVLQIEGGKQIVNVNNDTVVNRAGDVPASAVQNQSSGKINDRDNAGQFRDRVVSITDGAVDNIEASHATSPVVHIEEALKLDKGPSKPSRDVPASTFFAIMYLATAGALKAAGDPANINSQDGKEIMDRAVDDRVVVGQDKVGTGL</sequence>